<evidence type="ECO:0000313" key="1">
    <source>
        <dbReference type="EMBL" id="VVO63877.1"/>
    </source>
</evidence>
<reference evidence="1 2" key="1">
    <citation type="submission" date="2019-09" db="EMBL/GenBank/DDBJ databases">
        <authorList>
            <person name="Chandra G."/>
            <person name="Truman W A."/>
        </authorList>
    </citation>
    <scope>NUCLEOTIDE SEQUENCE [LARGE SCALE GENOMIC DNA]</scope>
    <source>
        <strain evidence="1">PS847</strain>
    </source>
</reference>
<organism evidence="1 2">
    <name type="scientific">Pseudomonas fluorescens</name>
    <dbReference type="NCBI Taxonomy" id="294"/>
    <lineage>
        <taxon>Bacteria</taxon>
        <taxon>Pseudomonadati</taxon>
        <taxon>Pseudomonadota</taxon>
        <taxon>Gammaproteobacteria</taxon>
        <taxon>Pseudomonadales</taxon>
        <taxon>Pseudomonadaceae</taxon>
        <taxon>Pseudomonas</taxon>
    </lineage>
</organism>
<proteinExistence type="predicted"/>
<dbReference type="Proteomes" id="UP000326067">
    <property type="component" value="Unassembled WGS sequence"/>
</dbReference>
<evidence type="ECO:0000313" key="2">
    <source>
        <dbReference type="Proteomes" id="UP000326067"/>
    </source>
</evidence>
<dbReference type="RefSeq" id="WP_150635287.1">
    <property type="nucleotide sequence ID" value="NZ_CABVIC010000001.1"/>
</dbReference>
<gene>
    <name evidence="1" type="ORF">PS847_00945</name>
</gene>
<dbReference type="EMBL" id="CABVIC010000001">
    <property type="protein sequence ID" value="VVO63877.1"/>
    <property type="molecule type" value="Genomic_DNA"/>
</dbReference>
<protein>
    <submittedName>
        <fullName evidence="1">Uncharacterized protein</fullName>
    </submittedName>
</protein>
<accession>A0A5E7HND1</accession>
<sequence length="156" mass="17663">MRDFDLDLSMVTCEHFITGKAAINFPRPHITSGGWHYLAYWNGGVDEAKVSLAGIHYPDTTFCFGDTGILNATDELERRGWKTDHQIYMADHLRATGDMVLKWGLGRSEFCNVELSEWFPDDHDLDAMVGMLKGAINKLENVQGDRLSRWLGSQLL</sequence>
<name>A0A5E7HND1_PSEFL</name>
<dbReference type="AlphaFoldDB" id="A0A5E7HND1"/>